<comment type="caution">
    <text evidence="3">The sequence shown here is derived from an EMBL/GenBank/DDBJ whole genome shotgun (WGS) entry which is preliminary data.</text>
</comment>
<proteinExistence type="predicted"/>
<evidence type="ECO:0000256" key="1">
    <source>
        <dbReference type="SAM" id="MobiDB-lite"/>
    </source>
</evidence>
<organism evidence="3 4">
    <name type="scientific">Archangium gephyra</name>
    <dbReference type="NCBI Taxonomy" id="48"/>
    <lineage>
        <taxon>Bacteria</taxon>
        <taxon>Pseudomonadati</taxon>
        <taxon>Myxococcota</taxon>
        <taxon>Myxococcia</taxon>
        <taxon>Myxococcales</taxon>
        <taxon>Cystobacterineae</taxon>
        <taxon>Archangiaceae</taxon>
        <taxon>Archangium</taxon>
    </lineage>
</organism>
<evidence type="ECO:0000313" key="4">
    <source>
        <dbReference type="Proteomes" id="UP000256345"/>
    </source>
</evidence>
<feature type="signal peptide" evidence="2">
    <location>
        <begin position="1"/>
        <end position="23"/>
    </location>
</feature>
<sequence length="323" mass="32615">MKPIARPWALLGLPALFMAACIAFDDSESEFCRTADAPRRVAICGEILETPQGTGSSDAGPGDAGSDGSCSQDSQCTTPPDQCHETTGTCVSGSCEYPQKQTGSVCNDAIPTGVCFSSSGTCEAGLCRASYKARGASCEDGQLCTVNDTCDGAGNCVGGGPRACNSPPNPCFEPSGTCASDTCTYKPIAKGKLCDDGNSCTVSDQCNGAGICVGTEKVCNSPPDQCLQSSGTCNSSTGDCVYPPQPSGTGCQPDNLCKTGACNGAGACVETGAVFCASTRCKTAMGTCNPAVGCDYNDWCADAGGVCSEDCCRDPSNGLCMAF</sequence>
<keyword evidence="2" id="KW-0732">Signal</keyword>
<feature type="compositionally biased region" description="Low complexity" evidence="1">
    <location>
        <begin position="55"/>
        <end position="71"/>
    </location>
</feature>
<accession>A0ABX9KBS1</accession>
<dbReference type="EMBL" id="QUMU01000001">
    <property type="protein sequence ID" value="REG37509.1"/>
    <property type="molecule type" value="Genomic_DNA"/>
</dbReference>
<protein>
    <recommendedName>
        <fullName evidence="5">Dickkopf N-terminal cysteine-rich domain-containing protein</fullName>
    </recommendedName>
</protein>
<evidence type="ECO:0000313" key="3">
    <source>
        <dbReference type="EMBL" id="REG37509.1"/>
    </source>
</evidence>
<dbReference type="PROSITE" id="PS51257">
    <property type="entry name" value="PROKAR_LIPOPROTEIN"/>
    <property type="match status" value="1"/>
</dbReference>
<dbReference type="Proteomes" id="UP000256345">
    <property type="component" value="Unassembled WGS sequence"/>
</dbReference>
<feature type="region of interest" description="Disordered" evidence="1">
    <location>
        <begin position="52"/>
        <end position="73"/>
    </location>
</feature>
<keyword evidence="4" id="KW-1185">Reference proteome</keyword>
<reference evidence="3 4" key="1">
    <citation type="submission" date="2018-08" db="EMBL/GenBank/DDBJ databases">
        <title>Genomic Encyclopedia of Archaeal and Bacterial Type Strains, Phase II (KMG-II): from individual species to whole genera.</title>
        <authorList>
            <person name="Goeker M."/>
        </authorList>
    </citation>
    <scope>NUCLEOTIDE SEQUENCE [LARGE SCALE GENOMIC DNA]</scope>
    <source>
        <strain evidence="3 4">DSM 2261</strain>
    </source>
</reference>
<gene>
    <name evidence="3" type="ORF">ATI61_101495</name>
</gene>
<evidence type="ECO:0008006" key="5">
    <source>
        <dbReference type="Google" id="ProtNLM"/>
    </source>
</evidence>
<evidence type="ECO:0000256" key="2">
    <source>
        <dbReference type="SAM" id="SignalP"/>
    </source>
</evidence>
<feature type="chain" id="PRO_5046405998" description="Dickkopf N-terminal cysteine-rich domain-containing protein" evidence="2">
    <location>
        <begin position="24"/>
        <end position="323"/>
    </location>
</feature>
<name>A0ABX9KBS1_9BACT</name>